<proteinExistence type="predicted"/>
<sequence length="409" mass="43095">MEYFPSAESMAADLQVDLLLRADIDRRMLTRKDRLSQFVSDPLTSGHFHGKVCEEHARKFRGAGLRGRVLWVTAPYGTTEHLSWVAGLADQITREKGRVYLAASEVESLLPARSGARGEGLPDTVAEKLRDWLEAPSYAVGTDLEGVRVVIPITSHDAVGSAPEARDWTVILLDPLPEDYDGPYPDAEHVDAVIVAAAFRDHSAAELRDSVDGLKRAGLPILGVVAIGPKEGGGEASERGASTRKAASIWREPDFPPAPPETTGSPRLVAVPGTLGRSRPGEPAGAGAGGRGTDPEESTWGRIAGARSESGAGGRPGTTDRPVAGGPRSPGRRAEGRPGASARTDENRPTGKVHEGESIWSSLPPTARANPTSPTGQRPPRRDTGRDDASRGGTVWGDLPGGGREAAAP</sequence>
<feature type="compositionally biased region" description="Polar residues" evidence="1">
    <location>
        <begin position="359"/>
        <end position="376"/>
    </location>
</feature>
<gene>
    <name evidence="2" type="ORF">KC729_16830</name>
</gene>
<feature type="compositionally biased region" description="Low complexity" evidence="1">
    <location>
        <begin position="301"/>
        <end position="310"/>
    </location>
</feature>
<evidence type="ECO:0000313" key="2">
    <source>
        <dbReference type="EMBL" id="MCA9729356.1"/>
    </source>
</evidence>
<dbReference type="AlphaFoldDB" id="A0A956RQ46"/>
<protein>
    <submittedName>
        <fullName evidence="2">Uncharacterized protein</fullName>
    </submittedName>
</protein>
<feature type="non-terminal residue" evidence="2">
    <location>
        <position position="409"/>
    </location>
</feature>
<name>A0A956RQ46_UNCEI</name>
<reference evidence="2" key="2">
    <citation type="journal article" date="2021" name="Microbiome">
        <title>Successional dynamics and alternative stable states in a saline activated sludge microbial community over 9 years.</title>
        <authorList>
            <person name="Wang Y."/>
            <person name="Ye J."/>
            <person name="Ju F."/>
            <person name="Liu L."/>
            <person name="Boyd J.A."/>
            <person name="Deng Y."/>
            <person name="Parks D.H."/>
            <person name="Jiang X."/>
            <person name="Yin X."/>
            <person name="Woodcroft B.J."/>
            <person name="Tyson G.W."/>
            <person name="Hugenholtz P."/>
            <person name="Polz M.F."/>
            <person name="Zhang T."/>
        </authorList>
    </citation>
    <scope>NUCLEOTIDE SEQUENCE</scope>
    <source>
        <strain evidence="2">HKST-UBA01</strain>
    </source>
</reference>
<feature type="region of interest" description="Disordered" evidence="1">
    <location>
        <begin position="227"/>
        <end position="409"/>
    </location>
</feature>
<feature type="compositionally biased region" description="Basic and acidic residues" evidence="1">
    <location>
        <begin position="380"/>
        <end position="390"/>
    </location>
</feature>
<accession>A0A956RQ46</accession>
<evidence type="ECO:0000256" key="1">
    <source>
        <dbReference type="SAM" id="MobiDB-lite"/>
    </source>
</evidence>
<feature type="compositionally biased region" description="Basic and acidic residues" evidence="1">
    <location>
        <begin position="343"/>
        <end position="357"/>
    </location>
</feature>
<dbReference type="EMBL" id="JAGQHR010000662">
    <property type="protein sequence ID" value="MCA9729356.1"/>
    <property type="molecule type" value="Genomic_DNA"/>
</dbReference>
<evidence type="ECO:0000313" key="3">
    <source>
        <dbReference type="Proteomes" id="UP000697710"/>
    </source>
</evidence>
<comment type="caution">
    <text evidence="2">The sequence shown here is derived from an EMBL/GenBank/DDBJ whole genome shotgun (WGS) entry which is preliminary data.</text>
</comment>
<organism evidence="2 3">
    <name type="scientific">Eiseniibacteriota bacterium</name>
    <dbReference type="NCBI Taxonomy" id="2212470"/>
    <lineage>
        <taxon>Bacteria</taxon>
        <taxon>Candidatus Eiseniibacteriota</taxon>
    </lineage>
</organism>
<feature type="compositionally biased region" description="Gly residues" evidence="1">
    <location>
        <begin position="399"/>
        <end position="409"/>
    </location>
</feature>
<dbReference type="Proteomes" id="UP000697710">
    <property type="component" value="Unassembled WGS sequence"/>
</dbReference>
<reference evidence="2" key="1">
    <citation type="submission" date="2020-04" db="EMBL/GenBank/DDBJ databases">
        <authorList>
            <person name="Zhang T."/>
        </authorList>
    </citation>
    <scope>NUCLEOTIDE SEQUENCE</scope>
    <source>
        <strain evidence="2">HKST-UBA01</strain>
    </source>
</reference>